<keyword evidence="1" id="KW-1133">Transmembrane helix</keyword>
<evidence type="ECO:0000256" key="1">
    <source>
        <dbReference type="SAM" id="Phobius"/>
    </source>
</evidence>
<keyword evidence="1" id="KW-0812">Transmembrane</keyword>
<proteinExistence type="predicted"/>
<dbReference type="RefSeq" id="WP_249863215.1">
    <property type="nucleotide sequence ID" value="NZ_CP027059.1"/>
</dbReference>
<organism evidence="2 3">
    <name type="scientific">Paenibacillus konkukensis</name>
    <dbReference type="NCBI Taxonomy" id="2020716"/>
    <lineage>
        <taxon>Bacteria</taxon>
        <taxon>Bacillati</taxon>
        <taxon>Bacillota</taxon>
        <taxon>Bacilli</taxon>
        <taxon>Bacillales</taxon>
        <taxon>Paenibacillaceae</taxon>
        <taxon>Paenibacillus</taxon>
    </lineage>
</organism>
<keyword evidence="1" id="KW-0472">Membrane</keyword>
<accession>A0ABY4REK3</accession>
<feature type="transmembrane region" description="Helical" evidence="1">
    <location>
        <begin position="78"/>
        <end position="104"/>
    </location>
</feature>
<dbReference type="Proteomes" id="UP001057134">
    <property type="component" value="Chromosome"/>
</dbReference>
<dbReference type="Pfam" id="PF04307">
    <property type="entry name" value="YdjM"/>
    <property type="match status" value="1"/>
</dbReference>
<dbReference type="PANTHER" id="PTHR35531:SF1">
    <property type="entry name" value="INNER MEMBRANE PROTEIN YBCI-RELATED"/>
    <property type="match status" value="1"/>
</dbReference>
<reference evidence="2" key="2">
    <citation type="journal article" date="2021" name="J Anim Sci Technol">
        <title>Complete genome sequence of Paenibacillus konkukensis sp. nov. SK3146 as a potential probiotic strain.</title>
        <authorList>
            <person name="Jung H.I."/>
            <person name="Park S."/>
            <person name="Niu K.M."/>
            <person name="Lee S.W."/>
            <person name="Kothari D."/>
            <person name="Yi K.J."/>
            <person name="Kim S.K."/>
        </authorList>
    </citation>
    <scope>NUCLEOTIDE SEQUENCE</scope>
    <source>
        <strain evidence="2">SK3146</strain>
    </source>
</reference>
<name>A0ABY4REK3_9BACL</name>
<dbReference type="InterPro" id="IPR007404">
    <property type="entry name" value="YdjM-like"/>
</dbReference>
<reference evidence="2" key="1">
    <citation type="submission" date="2018-02" db="EMBL/GenBank/DDBJ databases">
        <authorList>
            <person name="Kim S.-K."/>
            <person name="Jung H.-I."/>
            <person name="Lee S.-W."/>
        </authorList>
    </citation>
    <scope>NUCLEOTIDE SEQUENCE</scope>
    <source>
        <strain evidence="2">SK3146</strain>
    </source>
</reference>
<dbReference type="PANTHER" id="PTHR35531">
    <property type="entry name" value="INNER MEMBRANE PROTEIN YBCI-RELATED"/>
    <property type="match status" value="1"/>
</dbReference>
<feature type="transmembrane region" description="Helical" evidence="1">
    <location>
        <begin position="145"/>
        <end position="163"/>
    </location>
</feature>
<dbReference type="EMBL" id="CP027059">
    <property type="protein sequence ID" value="UQZ80942.1"/>
    <property type="molecule type" value="Genomic_DNA"/>
</dbReference>
<sequence length="166" mass="18276">MLQRTHGLAGVVAAELVLQHFQVPIWSWETAGAVLLGCFAGPLADIDKPGSVMAKLFFPLSALLKLLRIHHRTMTHSILFTALIAAALSPLPPLYGWTFVWAYASHPLIDLLNEQGVALLWPIRRKFRLLPKFLAIDTGSKAEDAFHIALVCIGVWLLVRYAMAAG</sequence>
<protein>
    <submittedName>
        <fullName evidence="2">Inner membrane protein YdjM</fullName>
    </submittedName>
</protein>
<evidence type="ECO:0000313" key="2">
    <source>
        <dbReference type="EMBL" id="UQZ80942.1"/>
    </source>
</evidence>
<keyword evidence="3" id="KW-1185">Reference proteome</keyword>
<evidence type="ECO:0000313" key="3">
    <source>
        <dbReference type="Proteomes" id="UP001057134"/>
    </source>
</evidence>
<gene>
    <name evidence="2" type="primary">ydjM</name>
    <name evidence="2" type="ORF">SK3146_00098</name>
</gene>